<dbReference type="EMBL" id="WVTA01000009">
    <property type="protein sequence ID" value="KAK3207348.1"/>
    <property type="molecule type" value="Genomic_DNA"/>
</dbReference>
<organism evidence="8 9">
    <name type="scientific">Pseudopithomyces chartarum</name>
    <dbReference type="NCBI Taxonomy" id="1892770"/>
    <lineage>
        <taxon>Eukaryota</taxon>
        <taxon>Fungi</taxon>
        <taxon>Dikarya</taxon>
        <taxon>Ascomycota</taxon>
        <taxon>Pezizomycotina</taxon>
        <taxon>Dothideomycetes</taxon>
        <taxon>Pleosporomycetidae</taxon>
        <taxon>Pleosporales</taxon>
        <taxon>Massarineae</taxon>
        <taxon>Didymosphaeriaceae</taxon>
        <taxon>Pseudopithomyces</taxon>
    </lineage>
</organism>
<evidence type="ECO:0000256" key="4">
    <source>
        <dbReference type="ARBA" id="ARBA00022990"/>
    </source>
</evidence>
<dbReference type="InterPro" id="IPR031925">
    <property type="entry name" value="TBCC_N"/>
</dbReference>
<keyword evidence="9" id="KW-1185">Reference proteome</keyword>
<feature type="domain" description="C-CAP/cofactor C-like" evidence="7">
    <location>
        <begin position="173"/>
        <end position="331"/>
    </location>
</feature>
<dbReference type="PANTHER" id="PTHR15139:SF0">
    <property type="entry name" value="TUBULIN-SPECIFIC CHAPERONE C"/>
    <property type="match status" value="1"/>
</dbReference>
<dbReference type="PANTHER" id="PTHR15139">
    <property type="entry name" value="TUBULIN FOLDING COFACTOR C"/>
    <property type="match status" value="1"/>
</dbReference>
<keyword evidence="3" id="KW-0963">Cytoplasm</keyword>
<evidence type="ECO:0000313" key="8">
    <source>
        <dbReference type="EMBL" id="KAK3207348.1"/>
    </source>
</evidence>
<dbReference type="InterPro" id="IPR038397">
    <property type="entry name" value="TBCC_N_sf"/>
</dbReference>
<evidence type="ECO:0000256" key="3">
    <source>
        <dbReference type="ARBA" id="ARBA00022490"/>
    </source>
</evidence>
<dbReference type="Gene3D" id="1.20.58.1250">
    <property type="entry name" value="Tubulin Binding Cofactor C, N-terminal domain"/>
    <property type="match status" value="1"/>
</dbReference>
<dbReference type="Proteomes" id="UP001280581">
    <property type="component" value="Unassembled WGS sequence"/>
</dbReference>
<proteinExistence type="inferred from homology"/>
<dbReference type="GO" id="GO:0005737">
    <property type="term" value="C:cytoplasm"/>
    <property type="evidence" value="ECO:0007669"/>
    <property type="project" value="UniProtKB-SubCell"/>
</dbReference>
<comment type="subcellular location">
    <subcellularLocation>
        <location evidence="1">Cytoplasm</location>
    </subcellularLocation>
</comment>
<evidence type="ECO:0000259" key="7">
    <source>
        <dbReference type="PROSITE" id="PS51329"/>
    </source>
</evidence>
<protein>
    <recommendedName>
        <fullName evidence="7">C-CAP/cofactor C-like domain-containing protein</fullName>
    </recommendedName>
</protein>
<dbReference type="GO" id="GO:0015631">
    <property type="term" value="F:tubulin binding"/>
    <property type="evidence" value="ECO:0007669"/>
    <property type="project" value="InterPro"/>
</dbReference>
<evidence type="ECO:0000256" key="5">
    <source>
        <dbReference type="ARBA" id="ARBA00023186"/>
    </source>
</evidence>
<evidence type="ECO:0000256" key="6">
    <source>
        <dbReference type="ARBA" id="ARBA00026055"/>
    </source>
</evidence>
<dbReference type="Gene3D" id="2.160.20.70">
    <property type="match status" value="1"/>
</dbReference>
<comment type="similarity">
    <text evidence="2">Belongs to the TBCC family.</text>
</comment>
<dbReference type="InterPro" id="IPR016098">
    <property type="entry name" value="CAP/MinC_C"/>
</dbReference>
<evidence type="ECO:0000313" key="9">
    <source>
        <dbReference type="Proteomes" id="UP001280581"/>
    </source>
</evidence>
<keyword evidence="5" id="KW-0143">Chaperone</keyword>
<dbReference type="InterPro" id="IPR017901">
    <property type="entry name" value="C-CAP_CF_C-like"/>
</dbReference>
<accession>A0AAN6REN6</accession>
<dbReference type="InterPro" id="IPR012945">
    <property type="entry name" value="Tubulin-bd_cofactor_C_dom"/>
</dbReference>
<name>A0AAN6REN6_9PLEO</name>
<evidence type="ECO:0000256" key="1">
    <source>
        <dbReference type="ARBA" id="ARBA00004496"/>
    </source>
</evidence>
<dbReference type="AlphaFoldDB" id="A0AAN6REN6"/>
<dbReference type="SMART" id="SM00673">
    <property type="entry name" value="CARP"/>
    <property type="match status" value="1"/>
</dbReference>
<sequence>MAPTEAPPQEASKERFFRYFQLEVTAALQEQMSRLPSTSLAERPDAFDHCLAGIARLSSEVKDASSYIPAYDQRTYGDAIKLLQEKLQGVRNELAGGPKKFKFTTKKNTSAISIGDAAEMAQNKRLMGPGNGGYSSGYSSATGSAFAPTPLERLSPGEEKREQELMTNVGASPSARKNGTENHDTVADGQGILLSNHHGSWVDLKPSTAQSASSGTVSNVKKSIVDLSAPTADRSSFATLILKNIQDSLIICGSVTGPIHITGVENSVIITACRQFRMHASKKVDVYLHCSSRPIIEDCEAIRFAPLPKHFMNDELSESNNQWDHIDDFKWLKAEPSPHFSTLSKSDRITDEFWRENISGSNHERTADILQSLGASKSS</sequence>
<comment type="caution">
    <text evidence="8">The sequence shown here is derived from an EMBL/GenBank/DDBJ whole genome shotgun (WGS) entry which is preliminary data.</text>
</comment>
<dbReference type="InterPro" id="IPR006599">
    <property type="entry name" value="CARP_motif"/>
</dbReference>
<keyword evidence="4" id="KW-0007">Acetylation</keyword>
<dbReference type="GO" id="GO:0007023">
    <property type="term" value="P:post-chaperonin tubulin folding pathway"/>
    <property type="evidence" value="ECO:0007669"/>
    <property type="project" value="InterPro"/>
</dbReference>
<dbReference type="GO" id="GO:0007021">
    <property type="term" value="P:tubulin complex assembly"/>
    <property type="evidence" value="ECO:0007669"/>
    <property type="project" value="TreeGrafter"/>
</dbReference>
<comment type="subunit">
    <text evidence="6">Supercomplex made of cofactors A to E. Cofactors A and D function by capturing and stabilizing tubulin in a quasi-native conformation. Cofactor E binds to the cofactor D-tubulin complex; interaction with cofactor C then causes the release of tubulin polypeptides that are committed to the native state.</text>
</comment>
<evidence type="ECO:0000256" key="2">
    <source>
        <dbReference type="ARBA" id="ARBA00008848"/>
    </source>
</evidence>
<dbReference type="Pfam" id="PF07986">
    <property type="entry name" value="TBCC"/>
    <property type="match status" value="1"/>
</dbReference>
<dbReference type="Pfam" id="PF16752">
    <property type="entry name" value="TBCC_N"/>
    <property type="match status" value="1"/>
</dbReference>
<gene>
    <name evidence="8" type="ORF">GRF29_103g739854</name>
</gene>
<dbReference type="PROSITE" id="PS51329">
    <property type="entry name" value="C_CAP_COFACTOR_C"/>
    <property type="match status" value="1"/>
</dbReference>
<reference evidence="8 9" key="1">
    <citation type="submission" date="2021-02" db="EMBL/GenBank/DDBJ databases">
        <title>Genome assembly of Pseudopithomyces chartarum.</title>
        <authorList>
            <person name="Jauregui R."/>
            <person name="Singh J."/>
            <person name="Voisey C."/>
        </authorList>
    </citation>
    <scope>NUCLEOTIDE SEQUENCE [LARGE SCALE GENOMIC DNA]</scope>
    <source>
        <strain evidence="8 9">AGR01</strain>
    </source>
</reference>
<dbReference type="InterPro" id="IPR027684">
    <property type="entry name" value="TBCC"/>
</dbReference>